<dbReference type="Proteomes" id="UP000003452">
    <property type="component" value="Unassembled WGS sequence"/>
</dbReference>
<dbReference type="InterPro" id="IPR003715">
    <property type="entry name" value="Poly_export_N"/>
</dbReference>
<keyword evidence="1" id="KW-0732">Signal</keyword>
<protein>
    <submittedName>
        <fullName evidence="4">Polysaccharide biosynthesis/export protein</fullName>
    </submittedName>
</protein>
<dbReference type="OrthoDB" id="662756at2"/>
<organism evidence="4 5">
    <name type="scientific">Phocaeicola plebeius (strain DSM 17135 / JCM 12973 / CCUG 54634 / M2)</name>
    <name type="common">Bacteroides plebeius</name>
    <dbReference type="NCBI Taxonomy" id="484018"/>
    <lineage>
        <taxon>Bacteria</taxon>
        <taxon>Pseudomonadati</taxon>
        <taxon>Bacteroidota</taxon>
        <taxon>Bacteroidia</taxon>
        <taxon>Bacteroidales</taxon>
        <taxon>Bacteroidaceae</taxon>
        <taxon>Phocaeicola</taxon>
    </lineage>
</organism>
<evidence type="ECO:0000259" key="3">
    <source>
        <dbReference type="Pfam" id="PF10531"/>
    </source>
</evidence>
<reference evidence="4 5" key="1">
    <citation type="submission" date="2008-08" db="EMBL/GenBank/DDBJ databases">
        <title>Draft genome sequence of Bacteroides plebeius (DSM 17135).</title>
        <authorList>
            <person name="Sudarsanam P."/>
            <person name="Ley R."/>
            <person name="Guruge J."/>
            <person name="Turnbaugh P.J."/>
            <person name="Mahowald M."/>
            <person name="Liep D."/>
            <person name="Gordon J."/>
        </authorList>
    </citation>
    <scope>NUCLEOTIDE SEQUENCE [LARGE SCALE GENOMIC DNA]</scope>
    <source>
        <strain evidence="5">DSM 17135 / JCM 12973 / M2</strain>
    </source>
</reference>
<reference evidence="4 5" key="2">
    <citation type="submission" date="2008-08" db="EMBL/GenBank/DDBJ databases">
        <authorList>
            <person name="Fulton L."/>
            <person name="Clifton S."/>
            <person name="Fulton B."/>
            <person name="Xu J."/>
            <person name="Minx P."/>
            <person name="Pepin K.H."/>
            <person name="Johnson M."/>
            <person name="Thiruvilangam P."/>
            <person name="Bhonagiri V."/>
            <person name="Nash W.E."/>
            <person name="Mardis E.R."/>
            <person name="Wilson R.K."/>
        </authorList>
    </citation>
    <scope>NUCLEOTIDE SEQUENCE [LARGE SCALE GENOMIC DNA]</scope>
    <source>
        <strain evidence="5">DSM 17135 / JCM 12973 / M2</strain>
    </source>
</reference>
<feature type="domain" description="Polysaccharide export protein N-terminal" evidence="2">
    <location>
        <begin position="44"/>
        <end position="143"/>
    </location>
</feature>
<evidence type="ECO:0000313" key="4">
    <source>
        <dbReference type="EMBL" id="EDY96712.1"/>
    </source>
</evidence>
<sequence length="265" mass="29174">MRLHKIACLAVALTLTAGCTSYKNVPYLQDPEVVNNYGKEIPLYDAKIMPKDLLSITINTTDPQASAPFNLTVQTPLNAALTNINTTTQPTLQQYLVNNKGEIDFPVLGRLQVGGLTKNQAEDLIREKLTPYLKEAPIVTVRMANYKISVLGEVTRPGTFTVSNEKVNVLEALAMAGDMTVYGVRTNVKLIREDADGKREIKELDLTKSDLVLSPYFYLRQNDILYVTPNKTKAKNSDIGNTTTTVISATSILVSIASLIVNILR</sequence>
<dbReference type="Gene3D" id="3.30.1950.10">
    <property type="entry name" value="wza like domain"/>
    <property type="match status" value="1"/>
</dbReference>
<comment type="caution">
    <text evidence="4">The sequence shown here is derived from an EMBL/GenBank/DDBJ whole genome shotgun (WGS) entry which is preliminary data.</text>
</comment>
<dbReference type="eggNOG" id="COG1596">
    <property type="taxonomic scope" value="Bacteria"/>
</dbReference>
<dbReference type="EMBL" id="ABQC02000012">
    <property type="protein sequence ID" value="EDY96712.1"/>
    <property type="molecule type" value="Genomic_DNA"/>
</dbReference>
<dbReference type="GO" id="GO:0015159">
    <property type="term" value="F:polysaccharide transmembrane transporter activity"/>
    <property type="evidence" value="ECO:0007669"/>
    <property type="project" value="InterPro"/>
</dbReference>
<dbReference type="PANTHER" id="PTHR33619">
    <property type="entry name" value="POLYSACCHARIDE EXPORT PROTEIN GFCE-RELATED"/>
    <property type="match status" value="1"/>
</dbReference>
<accession>B5CWR5</accession>
<feature type="domain" description="Soluble ligand binding" evidence="3">
    <location>
        <begin position="148"/>
        <end position="199"/>
    </location>
</feature>
<dbReference type="InterPro" id="IPR019554">
    <property type="entry name" value="Soluble_ligand-bd"/>
</dbReference>
<evidence type="ECO:0000256" key="1">
    <source>
        <dbReference type="ARBA" id="ARBA00022729"/>
    </source>
</evidence>
<dbReference type="InterPro" id="IPR049712">
    <property type="entry name" value="Poly_export"/>
</dbReference>
<dbReference type="PROSITE" id="PS51257">
    <property type="entry name" value="PROKAR_LIPOPROTEIN"/>
    <property type="match status" value="1"/>
</dbReference>
<proteinExistence type="predicted"/>
<dbReference type="AlphaFoldDB" id="B5CWR5"/>
<dbReference type="PANTHER" id="PTHR33619:SF3">
    <property type="entry name" value="POLYSACCHARIDE EXPORT PROTEIN GFCE-RELATED"/>
    <property type="match status" value="1"/>
</dbReference>
<dbReference type="RefSeq" id="WP_007558893.1">
    <property type="nucleotide sequence ID" value="NZ_DS990119.1"/>
</dbReference>
<evidence type="ECO:0000259" key="2">
    <source>
        <dbReference type="Pfam" id="PF02563"/>
    </source>
</evidence>
<dbReference type="GeneID" id="43183661"/>
<dbReference type="HOGENOM" id="CLU_038343_1_0_10"/>
<evidence type="ECO:0000313" key="5">
    <source>
        <dbReference type="Proteomes" id="UP000003452"/>
    </source>
</evidence>
<dbReference type="Pfam" id="PF02563">
    <property type="entry name" value="Poly_export"/>
    <property type="match status" value="1"/>
</dbReference>
<gene>
    <name evidence="4" type="ORF">BACPLE_01155</name>
</gene>
<name>B5CWR5_PHOPM</name>
<dbReference type="Pfam" id="PF10531">
    <property type="entry name" value="SLBB"/>
    <property type="match status" value="1"/>
</dbReference>